<dbReference type="EMBL" id="CP000936">
    <property type="protein sequence ID" value="ACA36469.1"/>
    <property type="molecule type" value="Genomic_DNA"/>
</dbReference>
<sequence length="38" mass="4642">MMRFIMRRFTSFFAEIGLLPKLYQNNCFLILNENQRAN</sequence>
<gene>
    <name evidence="1" type="ordered locus">SPH_2378</name>
</gene>
<organism evidence="1 2">
    <name type="scientific">Streptococcus pneumoniae (strain Hungary19A-6)</name>
    <dbReference type="NCBI Taxonomy" id="487214"/>
    <lineage>
        <taxon>Bacteria</taxon>
        <taxon>Bacillati</taxon>
        <taxon>Bacillota</taxon>
        <taxon>Bacilli</taxon>
        <taxon>Lactobacillales</taxon>
        <taxon>Streptococcaceae</taxon>
        <taxon>Streptococcus</taxon>
    </lineage>
</organism>
<name>B1I9Z3_STRPI</name>
<reference evidence="2" key="1">
    <citation type="journal article" date="2010" name="Genome Biol.">
        <title>Structure and dynamics of the pan-genome of Streptococcus pneumoniae and closely related species.</title>
        <authorList>
            <person name="Donati C."/>
            <person name="Hiller N.L."/>
            <person name="Tettelin H."/>
            <person name="Muzzi A."/>
            <person name="Croucher N.J."/>
            <person name="Angiuoli S.V."/>
            <person name="Oggioni M."/>
            <person name="Dunning Hotopp J.C."/>
            <person name="Hu F.Z."/>
            <person name="Riley D.R."/>
            <person name="Covacci A."/>
            <person name="Mitchell T.J."/>
            <person name="Bentley S.D."/>
            <person name="Kilian M."/>
            <person name="Ehrlich G.D."/>
            <person name="Rappuoli R."/>
            <person name="Moxon E.R."/>
            <person name="Masignani V."/>
        </authorList>
    </citation>
    <scope>NUCLEOTIDE SEQUENCE [LARGE SCALE GENOMIC DNA]</scope>
    <source>
        <strain evidence="2">Hungary19A-6</strain>
    </source>
</reference>
<dbReference type="HOGENOM" id="CLU_220078_0_0_9"/>
<evidence type="ECO:0000313" key="1">
    <source>
        <dbReference type="EMBL" id="ACA36469.1"/>
    </source>
</evidence>
<dbReference type="AlphaFoldDB" id="B1I9Z3"/>
<proteinExistence type="predicted"/>
<dbReference type="Proteomes" id="UP000002163">
    <property type="component" value="Chromosome"/>
</dbReference>
<evidence type="ECO:0000313" key="2">
    <source>
        <dbReference type="Proteomes" id="UP000002163"/>
    </source>
</evidence>
<protein>
    <submittedName>
        <fullName evidence="1">Uncharacterized protein</fullName>
    </submittedName>
</protein>
<accession>B1I9Z3</accession>
<dbReference type="KEGG" id="spv:SPH_2378"/>